<keyword evidence="7" id="KW-0482">Metalloprotease</keyword>
<keyword evidence="3" id="KW-0645">Protease</keyword>
<dbReference type="PANTHER" id="PTHR11733:SF167">
    <property type="entry name" value="FI17812P1-RELATED"/>
    <property type="match status" value="1"/>
</dbReference>
<dbReference type="InterPro" id="IPR018497">
    <property type="entry name" value="Peptidase_M13_C"/>
</dbReference>
<dbReference type="GO" id="GO:0016485">
    <property type="term" value="P:protein processing"/>
    <property type="evidence" value="ECO:0007669"/>
    <property type="project" value="TreeGrafter"/>
</dbReference>
<evidence type="ECO:0000313" key="12">
    <source>
        <dbReference type="Proteomes" id="UP000184112"/>
    </source>
</evidence>
<gene>
    <name evidence="11" type="ORF">SAMN05444388_108136</name>
</gene>
<evidence type="ECO:0000256" key="5">
    <source>
        <dbReference type="ARBA" id="ARBA00022801"/>
    </source>
</evidence>
<dbReference type="Pfam" id="PF01431">
    <property type="entry name" value="Peptidase_M13"/>
    <property type="match status" value="1"/>
</dbReference>
<dbReference type="AlphaFoldDB" id="A0A1M5RHI3"/>
<keyword evidence="6" id="KW-0862">Zinc</keyword>
<dbReference type="GO" id="GO:0004222">
    <property type="term" value="F:metalloendopeptidase activity"/>
    <property type="evidence" value="ECO:0007669"/>
    <property type="project" value="InterPro"/>
</dbReference>
<evidence type="ECO:0000256" key="4">
    <source>
        <dbReference type="ARBA" id="ARBA00022723"/>
    </source>
</evidence>
<evidence type="ECO:0000256" key="7">
    <source>
        <dbReference type="ARBA" id="ARBA00023049"/>
    </source>
</evidence>
<feature type="domain" description="Peptidase M13 C-terminal" evidence="9">
    <location>
        <begin position="493"/>
        <end position="695"/>
    </location>
</feature>
<evidence type="ECO:0000313" key="11">
    <source>
        <dbReference type="EMBL" id="SHH25243.1"/>
    </source>
</evidence>
<accession>A0A1M5RHI3</accession>
<reference evidence="11 12" key="1">
    <citation type="submission" date="2016-11" db="EMBL/GenBank/DDBJ databases">
        <authorList>
            <person name="Jaros S."/>
            <person name="Januszkiewicz K."/>
            <person name="Wedrychowicz H."/>
        </authorList>
    </citation>
    <scope>NUCLEOTIDE SEQUENCE [LARGE SCALE GENOMIC DNA]</scope>
    <source>
        <strain evidence="11 12">DSM 6792</strain>
    </source>
</reference>
<dbReference type="CDD" id="cd08662">
    <property type="entry name" value="M13"/>
    <property type="match status" value="1"/>
</dbReference>
<organism evidence="11 12">
    <name type="scientific">Flavobacterium johnsoniae</name>
    <name type="common">Cytophaga johnsonae</name>
    <dbReference type="NCBI Taxonomy" id="986"/>
    <lineage>
        <taxon>Bacteria</taxon>
        <taxon>Pseudomonadati</taxon>
        <taxon>Bacteroidota</taxon>
        <taxon>Flavobacteriia</taxon>
        <taxon>Flavobacteriales</taxon>
        <taxon>Flavobacteriaceae</taxon>
        <taxon>Flavobacterium</taxon>
    </lineage>
</organism>
<keyword evidence="8" id="KW-0732">Signal</keyword>
<evidence type="ECO:0000256" key="8">
    <source>
        <dbReference type="SAM" id="SignalP"/>
    </source>
</evidence>
<dbReference type="PROSITE" id="PS51885">
    <property type="entry name" value="NEPRILYSIN"/>
    <property type="match status" value="1"/>
</dbReference>
<dbReference type="Gene3D" id="3.40.390.10">
    <property type="entry name" value="Collagenase (Catalytic Domain)"/>
    <property type="match status" value="1"/>
</dbReference>
<evidence type="ECO:0000256" key="1">
    <source>
        <dbReference type="ARBA" id="ARBA00001947"/>
    </source>
</evidence>
<sequence>MFVFTLKNYVLMKKQLSRPLFCAFSVMVSFTAMHAQTKEVKEPGINVSYMNTKISPSQDFFQYVNGTWLDQTEIPSDRNSWGSFNELRQKTDDNALAILKEASKNPKYKSNTDQGKAIALFNTILDTVGRNKQGIKPLQPTLKKIDAIKNVTDLQNFLTEMQAQGNSLGFFGVYVGADAKNSNKNSVTLSPGTLGLSDKDYYNSDDKDSKEKREKYEVHVARMLQYIGESPAKAKESAKQIVALEIEMSAPRLDRVERRDRRKQYNPTAIADLKKNTPSIQWEKYFAGIGITKLDTVNVAQPRYMTALEKTFTEKKVEAWKEYLKWSLLNRTASTLSTDIENANFDFYGKTLTGALKQRPREEVALQVINGATGEALGKLYVEKLFPAEAKEKAKKMIANVMLAYENRINALPWMSAETKSKAIEKLKKLTVKIGYPDKWKDYSALELKNVNEGGTYFDNMKNVSKWSYAQSLAKLGKPVDKTEWGMSPQTVNAYFNPSYNEIVFPAAILQPPFYNYQADEAVNYGGIGAVIGHEISHGFDDSGARYNADGNLVDWWTADDLKQFTALGGELAAQYSALEPLPGIFVDGKFTLGENIGDLGGINAAYDGLQLYLKENGNPGLIDGFTPEQRFFISWATVWRTKSRDEAIKSQVKTDPHSPGMYRAVVPIQNVDAFYQAFGIKSGDKMYISLEKRVKIW</sequence>
<dbReference type="Pfam" id="PF05649">
    <property type="entry name" value="Peptidase_M13_N"/>
    <property type="match status" value="1"/>
</dbReference>
<evidence type="ECO:0000256" key="2">
    <source>
        <dbReference type="ARBA" id="ARBA00007357"/>
    </source>
</evidence>
<evidence type="ECO:0000259" key="9">
    <source>
        <dbReference type="Pfam" id="PF01431"/>
    </source>
</evidence>
<dbReference type="InterPro" id="IPR008753">
    <property type="entry name" value="Peptidase_M13_N"/>
</dbReference>
<dbReference type="Proteomes" id="UP000184112">
    <property type="component" value="Unassembled WGS sequence"/>
</dbReference>
<keyword evidence="5" id="KW-0378">Hydrolase</keyword>
<dbReference type="PRINTS" id="PR00786">
    <property type="entry name" value="NEPRILYSIN"/>
</dbReference>
<dbReference type="Gene3D" id="1.10.1380.10">
    <property type="entry name" value="Neutral endopeptidase , domain2"/>
    <property type="match status" value="1"/>
</dbReference>
<dbReference type="EMBL" id="FQWH01000008">
    <property type="protein sequence ID" value="SHH25243.1"/>
    <property type="molecule type" value="Genomic_DNA"/>
</dbReference>
<keyword evidence="4" id="KW-0479">Metal-binding</keyword>
<dbReference type="GO" id="GO:0005886">
    <property type="term" value="C:plasma membrane"/>
    <property type="evidence" value="ECO:0007669"/>
    <property type="project" value="TreeGrafter"/>
</dbReference>
<dbReference type="InterPro" id="IPR042089">
    <property type="entry name" value="Peptidase_M13_dom_2"/>
</dbReference>
<comment type="similarity">
    <text evidence="2">Belongs to the peptidase M13 family.</text>
</comment>
<dbReference type="InterPro" id="IPR024079">
    <property type="entry name" value="MetalloPept_cat_dom_sf"/>
</dbReference>
<proteinExistence type="inferred from homology"/>
<dbReference type="InterPro" id="IPR000718">
    <property type="entry name" value="Peptidase_M13"/>
</dbReference>
<dbReference type="SUPFAM" id="SSF55486">
    <property type="entry name" value="Metalloproteases ('zincins'), catalytic domain"/>
    <property type="match status" value="1"/>
</dbReference>
<comment type="cofactor">
    <cofactor evidence="1">
        <name>Zn(2+)</name>
        <dbReference type="ChEBI" id="CHEBI:29105"/>
    </cofactor>
</comment>
<evidence type="ECO:0000256" key="6">
    <source>
        <dbReference type="ARBA" id="ARBA00022833"/>
    </source>
</evidence>
<name>A0A1M5RHI3_FLAJO</name>
<feature type="signal peptide" evidence="8">
    <location>
        <begin position="1"/>
        <end position="34"/>
    </location>
</feature>
<evidence type="ECO:0000259" key="10">
    <source>
        <dbReference type="Pfam" id="PF05649"/>
    </source>
</evidence>
<evidence type="ECO:0000256" key="3">
    <source>
        <dbReference type="ARBA" id="ARBA00022670"/>
    </source>
</evidence>
<dbReference type="GO" id="GO:0046872">
    <property type="term" value="F:metal ion binding"/>
    <property type="evidence" value="ECO:0007669"/>
    <property type="project" value="UniProtKB-KW"/>
</dbReference>
<protein>
    <submittedName>
        <fullName evidence="11">Endothelin-converting enzyme/putative endopeptidase</fullName>
    </submittedName>
</protein>
<dbReference type="PANTHER" id="PTHR11733">
    <property type="entry name" value="ZINC METALLOPROTEASE FAMILY M13 NEPRILYSIN-RELATED"/>
    <property type="match status" value="1"/>
</dbReference>
<feature type="chain" id="PRO_5012861377" evidence="8">
    <location>
        <begin position="35"/>
        <end position="698"/>
    </location>
</feature>
<feature type="domain" description="Peptidase M13 N-terminal" evidence="10">
    <location>
        <begin position="56"/>
        <end position="437"/>
    </location>
</feature>